<evidence type="ECO:0000313" key="1">
    <source>
        <dbReference type="EMBL" id="DAE30765.1"/>
    </source>
</evidence>
<protein>
    <submittedName>
        <fullName evidence="1">Uncharacterized protein</fullName>
    </submittedName>
</protein>
<accession>A0A8S5RI71</accession>
<dbReference type="EMBL" id="BK059105">
    <property type="protein sequence ID" value="DAE30765.1"/>
    <property type="molecule type" value="Genomic_DNA"/>
</dbReference>
<name>A0A8S5RI71_9VIRU</name>
<reference evidence="1" key="1">
    <citation type="journal article" date="2021" name="Proc. Natl. Acad. Sci. U.S.A.">
        <title>A Catalog of Tens of Thousands of Viruses from Human Metagenomes Reveals Hidden Associations with Chronic Diseases.</title>
        <authorList>
            <person name="Tisza M.J."/>
            <person name="Buck C.B."/>
        </authorList>
    </citation>
    <scope>NUCLEOTIDE SEQUENCE</scope>
    <source>
        <strain evidence="1">CtML55</strain>
    </source>
</reference>
<organism evidence="1">
    <name type="scientific">virus sp. ctML55</name>
    <dbReference type="NCBI Taxonomy" id="2827627"/>
    <lineage>
        <taxon>Viruses</taxon>
    </lineage>
</organism>
<sequence>MTARQVFEATLIELSKIQAPSLKLYEFNYLFNKAIN</sequence>
<proteinExistence type="predicted"/>